<accession>A0ABV3YND0</accession>
<comment type="caution">
    <text evidence="3">The sequence shown here is derived from an EMBL/GenBank/DDBJ whole genome shotgun (WGS) entry which is preliminary data.</text>
</comment>
<gene>
    <name evidence="3" type="ORF">AB5S05_00700</name>
</gene>
<evidence type="ECO:0000256" key="1">
    <source>
        <dbReference type="SAM" id="Coils"/>
    </source>
</evidence>
<dbReference type="RefSeq" id="WP_369285477.1">
    <property type="nucleotide sequence ID" value="NZ_JBFTEG010000001.1"/>
</dbReference>
<evidence type="ECO:0000256" key="2">
    <source>
        <dbReference type="SAM" id="MobiDB-lite"/>
    </source>
</evidence>
<feature type="region of interest" description="Disordered" evidence="2">
    <location>
        <begin position="1"/>
        <end position="22"/>
    </location>
</feature>
<dbReference type="EMBL" id="JBFTEG010000001">
    <property type="protein sequence ID" value="MEX6500564.1"/>
    <property type="molecule type" value="Genomic_DNA"/>
</dbReference>
<reference evidence="3 4" key="1">
    <citation type="submission" date="2024-07" db="EMBL/GenBank/DDBJ databases">
        <authorList>
            <person name="Li M."/>
        </authorList>
    </citation>
    <scope>NUCLEOTIDE SEQUENCE [LARGE SCALE GENOMIC DNA]</scope>
    <source>
        <strain evidence="3 4">25A3E</strain>
    </source>
</reference>
<evidence type="ECO:0000313" key="3">
    <source>
        <dbReference type="EMBL" id="MEX6500564.1"/>
    </source>
</evidence>
<keyword evidence="1" id="KW-0175">Coiled coil</keyword>
<organism evidence="3 4">
    <name type="scientific">Pseudomonas zhanjiangensis</name>
    <dbReference type="NCBI Taxonomy" id="3239015"/>
    <lineage>
        <taxon>Bacteria</taxon>
        <taxon>Pseudomonadati</taxon>
        <taxon>Pseudomonadota</taxon>
        <taxon>Gammaproteobacteria</taxon>
        <taxon>Pseudomonadales</taxon>
        <taxon>Pseudomonadaceae</taxon>
        <taxon>Pseudomonas</taxon>
    </lineage>
</organism>
<protein>
    <submittedName>
        <fullName evidence="3">Uncharacterized protein</fullName>
    </submittedName>
</protein>
<name>A0ABV3YND0_9PSED</name>
<proteinExistence type="predicted"/>
<evidence type="ECO:0000313" key="4">
    <source>
        <dbReference type="Proteomes" id="UP001560296"/>
    </source>
</evidence>
<dbReference type="Proteomes" id="UP001560296">
    <property type="component" value="Unassembled WGS sequence"/>
</dbReference>
<feature type="coiled-coil region" evidence="1">
    <location>
        <begin position="63"/>
        <end position="100"/>
    </location>
</feature>
<keyword evidence="4" id="KW-1185">Reference proteome</keyword>
<sequence>MLMQLMLERGDPRSPRLGVLKPRPTPSAAVFADPAQYQAFEDQYSRAQVQAFASGVQQLPDIRARIEQAAQSGERNAAELDEARAALEQLQMLKAKLQREAPELLPGAP</sequence>